<evidence type="ECO:0000313" key="3">
    <source>
        <dbReference type="EMBL" id="MEE2052171.1"/>
    </source>
</evidence>
<dbReference type="Proteomes" id="UP001348641">
    <property type="component" value="Unassembled WGS sequence"/>
</dbReference>
<reference evidence="3 4" key="1">
    <citation type="submission" date="2023-07" db="EMBL/GenBank/DDBJ databases">
        <authorList>
            <person name="Girao M."/>
            <person name="Carvalho M.F."/>
        </authorList>
    </citation>
    <scope>NUCLEOTIDE SEQUENCE [LARGE SCALE GENOMIC DNA]</scope>
    <source>
        <strain evidence="3 4">66/93</strain>
    </source>
</reference>
<evidence type="ECO:0000256" key="2">
    <source>
        <dbReference type="SAM" id="Phobius"/>
    </source>
</evidence>
<keyword evidence="2" id="KW-0472">Membrane</keyword>
<gene>
    <name evidence="3" type="ORF">Q8A49_16860</name>
</gene>
<keyword evidence="2" id="KW-0812">Transmembrane</keyword>
<feature type="transmembrane region" description="Helical" evidence="2">
    <location>
        <begin position="143"/>
        <end position="163"/>
    </location>
</feature>
<organism evidence="3 4">
    <name type="scientific">Nocardiopsis tropica</name>
    <dbReference type="NCBI Taxonomy" id="109330"/>
    <lineage>
        <taxon>Bacteria</taxon>
        <taxon>Bacillati</taxon>
        <taxon>Actinomycetota</taxon>
        <taxon>Actinomycetes</taxon>
        <taxon>Streptosporangiales</taxon>
        <taxon>Nocardiopsidaceae</taxon>
        <taxon>Nocardiopsis</taxon>
    </lineage>
</organism>
<proteinExistence type="predicted"/>
<evidence type="ECO:0000313" key="4">
    <source>
        <dbReference type="Proteomes" id="UP001348641"/>
    </source>
</evidence>
<feature type="transmembrane region" description="Helical" evidence="2">
    <location>
        <begin position="6"/>
        <end position="25"/>
    </location>
</feature>
<comment type="caution">
    <text evidence="3">The sequence shown here is derived from an EMBL/GenBank/DDBJ whole genome shotgun (WGS) entry which is preliminary data.</text>
</comment>
<name>A0ABU7KS81_9ACTN</name>
<keyword evidence="2" id="KW-1133">Transmembrane helix</keyword>
<dbReference type="RefSeq" id="WP_330159216.1">
    <property type="nucleotide sequence ID" value="NZ_BAAAJA010000008.1"/>
</dbReference>
<protein>
    <submittedName>
        <fullName evidence="3">Uncharacterized protein</fullName>
    </submittedName>
</protein>
<feature type="transmembrane region" description="Helical" evidence="2">
    <location>
        <begin position="32"/>
        <end position="57"/>
    </location>
</feature>
<feature type="transmembrane region" description="Helical" evidence="2">
    <location>
        <begin position="170"/>
        <end position="190"/>
    </location>
</feature>
<feature type="transmembrane region" description="Helical" evidence="2">
    <location>
        <begin position="69"/>
        <end position="87"/>
    </location>
</feature>
<dbReference type="EMBL" id="JAUUCC010000041">
    <property type="protein sequence ID" value="MEE2052171.1"/>
    <property type="molecule type" value="Genomic_DNA"/>
</dbReference>
<feature type="region of interest" description="Disordered" evidence="1">
    <location>
        <begin position="209"/>
        <end position="232"/>
    </location>
</feature>
<feature type="transmembrane region" description="Helical" evidence="2">
    <location>
        <begin position="99"/>
        <end position="123"/>
    </location>
</feature>
<accession>A0ABU7KS81</accession>
<evidence type="ECO:0000256" key="1">
    <source>
        <dbReference type="SAM" id="MobiDB-lite"/>
    </source>
</evidence>
<sequence length="232" mass="23878">MTSLVFAVFALAHLCLTLWLVRLAVTRRSAHTWLLALVAAGLVYDNGIVAVGSTLGAGDLLYALNLPRFLVHALVTPLLVVFAVGAARDLGLGWARRRAVHAAFWLLALALIAYGLATEAVGLTLVPGREGDALRYSAAESSVPIPSVTAVVVLILVGAALLVRARSAWMLAGAVFMFATAAAPSAPLAVGNLGEVALIAGLALTARKAGPDRAGTPVRPARTLPGATPPSR</sequence>